<dbReference type="EMBL" id="JAFJMO010000005">
    <property type="protein sequence ID" value="KAJ8276610.1"/>
    <property type="molecule type" value="Genomic_DNA"/>
</dbReference>
<dbReference type="PANTHER" id="PTHR36542:SF6">
    <property type="entry name" value="GIG2-LIKE PROTEIN DREP"/>
    <property type="match status" value="1"/>
</dbReference>
<organism evidence="3 4">
    <name type="scientific">Conger conger</name>
    <name type="common">Conger eel</name>
    <name type="synonym">Muraena conger</name>
    <dbReference type="NCBI Taxonomy" id="82655"/>
    <lineage>
        <taxon>Eukaryota</taxon>
        <taxon>Metazoa</taxon>
        <taxon>Chordata</taxon>
        <taxon>Craniata</taxon>
        <taxon>Vertebrata</taxon>
        <taxon>Euteleostomi</taxon>
        <taxon>Actinopterygii</taxon>
        <taxon>Neopterygii</taxon>
        <taxon>Teleostei</taxon>
        <taxon>Anguilliformes</taxon>
        <taxon>Congridae</taxon>
        <taxon>Conger</taxon>
    </lineage>
</organism>
<comment type="caution">
    <text evidence="3">The sequence shown here is derived from an EMBL/GenBank/DDBJ whole genome shotgun (WGS) entry which is preliminary data.</text>
</comment>
<sequence length="242" mass="27023">MQHCSRNKQLATNKAKRATQRSAEMSIDFYGWEVTYDDVQHLQAQQQPKSGRLYIMYHGTKVQTARDIIQHGFRQSPDGMLGAGVYISRDQKKAERYPLRSPVTDRVVLKLRADLGKVKRIDQDNHPMQKSWHTQGYDTAWVPPNCGMKSVPSGLEEDCVWDVGRIEVIDIALAPNTTILAELRGLIAQNAQSRMAVNGQGSEGTCRICKKAAPSPHSAERCWGCGANICVLMNKHFCPVGS</sequence>
<dbReference type="SUPFAM" id="SSF56399">
    <property type="entry name" value="ADP-ribosylation"/>
    <property type="match status" value="1"/>
</dbReference>
<accession>A0A9Q1DQ80</accession>
<reference evidence="3" key="1">
    <citation type="journal article" date="2023" name="Science">
        <title>Genome structures resolve the early diversification of teleost fishes.</title>
        <authorList>
            <person name="Parey E."/>
            <person name="Louis A."/>
            <person name="Montfort J."/>
            <person name="Bouchez O."/>
            <person name="Roques C."/>
            <person name="Iampietro C."/>
            <person name="Lluch J."/>
            <person name="Castinel A."/>
            <person name="Donnadieu C."/>
            <person name="Desvignes T."/>
            <person name="Floi Bucao C."/>
            <person name="Jouanno E."/>
            <person name="Wen M."/>
            <person name="Mejri S."/>
            <person name="Dirks R."/>
            <person name="Jansen H."/>
            <person name="Henkel C."/>
            <person name="Chen W.J."/>
            <person name="Zahm M."/>
            <person name="Cabau C."/>
            <person name="Klopp C."/>
            <person name="Thompson A.W."/>
            <person name="Robinson-Rechavi M."/>
            <person name="Braasch I."/>
            <person name="Lecointre G."/>
            <person name="Bobe J."/>
            <person name="Postlethwait J.H."/>
            <person name="Berthelot C."/>
            <person name="Roest Crollius H."/>
            <person name="Guiguen Y."/>
        </authorList>
    </citation>
    <scope>NUCLEOTIDE SEQUENCE</scope>
    <source>
        <strain evidence="3">Concon-B</strain>
    </source>
</reference>
<evidence type="ECO:0000259" key="2">
    <source>
        <dbReference type="Pfam" id="PF00644"/>
    </source>
</evidence>
<protein>
    <recommendedName>
        <fullName evidence="2">PARP catalytic domain-containing protein</fullName>
    </recommendedName>
</protein>
<dbReference type="Pfam" id="PF00644">
    <property type="entry name" value="PARP"/>
    <property type="match status" value="1"/>
</dbReference>
<dbReference type="Proteomes" id="UP001152803">
    <property type="component" value="Unassembled WGS sequence"/>
</dbReference>
<name>A0A9Q1DQ80_CONCO</name>
<gene>
    <name evidence="3" type="ORF">COCON_G00083620</name>
</gene>
<evidence type="ECO:0000313" key="3">
    <source>
        <dbReference type="EMBL" id="KAJ8276610.1"/>
    </source>
</evidence>
<comment type="similarity">
    <text evidence="1">Belongs to the ARTD/PARP family.</text>
</comment>
<evidence type="ECO:0000313" key="4">
    <source>
        <dbReference type="Proteomes" id="UP001152803"/>
    </source>
</evidence>
<dbReference type="InterPro" id="IPR012317">
    <property type="entry name" value="Poly(ADP-ribose)pol_cat_dom"/>
</dbReference>
<evidence type="ECO:0000256" key="1">
    <source>
        <dbReference type="ARBA" id="ARBA00024347"/>
    </source>
</evidence>
<dbReference type="GO" id="GO:0005737">
    <property type="term" value="C:cytoplasm"/>
    <property type="evidence" value="ECO:0007669"/>
    <property type="project" value="TreeGrafter"/>
</dbReference>
<dbReference type="GO" id="GO:0003950">
    <property type="term" value="F:NAD+ poly-ADP-ribosyltransferase activity"/>
    <property type="evidence" value="ECO:0007669"/>
    <property type="project" value="InterPro"/>
</dbReference>
<feature type="domain" description="PARP catalytic" evidence="2">
    <location>
        <begin position="47"/>
        <end position="131"/>
    </location>
</feature>
<dbReference type="OrthoDB" id="9894570at2759"/>
<dbReference type="Gene3D" id="3.90.175.10">
    <property type="entry name" value="Diphtheria Toxin, domain 1"/>
    <property type="match status" value="1"/>
</dbReference>
<proteinExistence type="inferred from homology"/>
<dbReference type="AlphaFoldDB" id="A0A9Q1DQ80"/>
<dbReference type="PANTHER" id="PTHR36542">
    <property type="entry name" value="GIG2-LIKE PROTEIN DRED-RELATED"/>
    <property type="match status" value="1"/>
</dbReference>
<keyword evidence="4" id="KW-1185">Reference proteome</keyword>